<feature type="transmembrane region" description="Helical" evidence="1">
    <location>
        <begin position="32"/>
        <end position="53"/>
    </location>
</feature>
<accession>A0ABV6KG60</accession>
<evidence type="ECO:0000313" key="3">
    <source>
        <dbReference type="Proteomes" id="UP001589838"/>
    </source>
</evidence>
<organism evidence="2 3">
    <name type="scientific">Halalkalibacter kiskunsagensis</name>
    <dbReference type="NCBI Taxonomy" id="1548599"/>
    <lineage>
        <taxon>Bacteria</taxon>
        <taxon>Bacillati</taxon>
        <taxon>Bacillota</taxon>
        <taxon>Bacilli</taxon>
        <taxon>Bacillales</taxon>
        <taxon>Bacillaceae</taxon>
        <taxon>Halalkalibacter</taxon>
    </lineage>
</organism>
<protein>
    <submittedName>
        <fullName evidence="2">Uncharacterized protein</fullName>
    </submittedName>
</protein>
<keyword evidence="1" id="KW-1133">Transmembrane helix</keyword>
<name>A0ABV6KG60_9BACI</name>
<proteinExistence type="predicted"/>
<reference evidence="2 3" key="1">
    <citation type="submission" date="2024-09" db="EMBL/GenBank/DDBJ databases">
        <authorList>
            <person name="Sun Q."/>
            <person name="Mori K."/>
        </authorList>
    </citation>
    <scope>NUCLEOTIDE SEQUENCE [LARGE SCALE GENOMIC DNA]</scope>
    <source>
        <strain evidence="2 3">NCAIM B.02610</strain>
    </source>
</reference>
<dbReference type="Proteomes" id="UP001589838">
    <property type="component" value="Unassembled WGS sequence"/>
</dbReference>
<keyword evidence="1" id="KW-0472">Membrane</keyword>
<sequence length="75" mass="8651">MKYILIFGVTFILGLIIIGATGSEIGFYIISIFPFVLYLILISFIVWFAITLIKLQRERNNILAEIANKLEKENR</sequence>
<gene>
    <name evidence="2" type="ORF">ACFFHM_17750</name>
</gene>
<keyword evidence="3" id="KW-1185">Reference proteome</keyword>
<dbReference type="EMBL" id="JBHLUX010000068">
    <property type="protein sequence ID" value="MFC0472284.1"/>
    <property type="molecule type" value="Genomic_DNA"/>
</dbReference>
<evidence type="ECO:0000256" key="1">
    <source>
        <dbReference type="SAM" id="Phobius"/>
    </source>
</evidence>
<dbReference type="RefSeq" id="WP_335964060.1">
    <property type="nucleotide sequence ID" value="NZ_JAXBLX010000077.1"/>
</dbReference>
<comment type="caution">
    <text evidence="2">The sequence shown here is derived from an EMBL/GenBank/DDBJ whole genome shotgun (WGS) entry which is preliminary data.</text>
</comment>
<keyword evidence="1" id="KW-0812">Transmembrane</keyword>
<evidence type="ECO:0000313" key="2">
    <source>
        <dbReference type="EMBL" id="MFC0472284.1"/>
    </source>
</evidence>